<protein>
    <submittedName>
        <fullName evidence="2">Uncharacterized protein</fullName>
    </submittedName>
</protein>
<evidence type="ECO:0000313" key="2">
    <source>
        <dbReference type="EMBL" id="TDU31297.1"/>
    </source>
</evidence>
<sequence length="64" mass="6937">MNMQKPDVRTRGTESKTLAPLPQGVDTSESVSGGPEDLMVQDLGGTLPLKKSEVPHYLEKASRK</sequence>
<evidence type="ECO:0000256" key="1">
    <source>
        <dbReference type="SAM" id="MobiDB-lite"/>
    </source>
</evidence>
<evidence type="ECO:0000313" key="3">
    <source>
        <dbReference type="Proteomes" id="UP000295341"/>
    </source>
</evidence>
<feature type="compositionally biased region" description="Basic and acidic residues" evidence="1">
    <location>
        <begin position="50"/>
        <end position="64"/>
    </location>
</feature>
<dbReference type="AlphaFoldDB" id="A0A4R7PBD1"/>
<reference evidence="2 3" key="1">
    <citation type="submission" date="2019-03" db="EMBL/GenBank/DDBJ databases">
        <title>Genomic Encyclopedia of Type Strains, Phase IV (KMG-IV): sequencing the most valuable type-strain genomes for metagenomic binning, comparative biology and taxonomic classification.</title>
        <authorList>
            <person name="Goeker M."/>
        </authorList>
    </citation>
    <scope>NUCLEOTIDE SEQUENCE [LARGE SCALE GENOMIC DNA]</scope>
    <source>
        <strain evidence="2 3">DSM 26377</strain>
    </source>
</reference>
<accession>A0A4R7PBD1</accession>
<comment type="caution">
    <text evidence="2">The sequence shown here is derived from an EMBL/GenBank/DDBJ whole genome shotgun (WGS) entry which is preliminary data.</text>
</comment>
<feature type="region of interest" description="Disordered" evidence="1">
    <location>
        <begin position="1"/>
        <end position="64"/>
    </location>
</feature>
<name>A0A4R7PBD1_9GAMM</name>
<feature type="compositionally biased region" description="Basic and acidic residues" evidence="1">
    <location>
        <begin position="1"/>
        <end position="14"/>
    </location>
</feature>
<proteinExistence type="predicted"/>
<dbReference type="Proteomes" id="UP000295341">
    <property type="component" value="Unassembled WGS sequence"/>
</dbReference>
<dbReference type="EMBL" id="SOBT01000008">
    <property type="protein sequence ID" value="TDU31297.1"/>
    <property type="molecule type" value="Genomic_DNA"/>
</dbReference>
<organism evidence="2 3">
    <name type="scientific">Panacagrimonas perspica</name>
    <dbReference type="NCBI Taxonomy" id="381431"/>
    <lineage>
        <taxon>Bacteria</taxon>
        <taxon>Pseudomonadati</taxon>
        <taxon>Pseudomonadota</taxon>
        <taxon>Gammaproteobacteria</taxon>
        <taxon>Nevskiales</taxon>
        <taxon>Nevskiaceae</taxon>
        <taxon>Panacagrimonas</taxon>
    </lineage>
</organism>
<gene>
    <name evidence="2" type="ORF">DFR24_0661</name>
</gene>
<dbReference type="RefSeq" id="WP_133879897.1">
    <property type="nucleotide sequence ID" value="NZ_MWIN01000014.1"/>
</dbReference>
<keyword evidence="3" id="KW-1185">Reference proteome</keyword>